<dbReference type="EMBL" id="WBMO01000001">
    <property type="protein sequence ID" value="MDV2475932.1"/>
    <property type="molecule type" value="Genomic_DNA"/>
</dbReference>
<name>A0ABU3WPL6_9NOCA</name>
<reference evidence="1 2" key="1">
    <citation type="submission" date="2019-10" db="EMBL/GenBank/DDBJ databases">
        <title>Draft Genome Assembly of Rhodococcus zopfii DSM44189.</title>
        <authorList>
            <person name="Sutton J.M."/>
            <person name="Akob D.M."/>
            <person name="Bushman T.J."/>
        </authorList>
    </citation>
    <scope>NUCLEOTIDE SEQUENCE [LARGE SCALE GENOMIC DNA]</scope>
    <source>
        <strain evidence="1 2">DSM 44189</strain>
    </source>
</reference>
<comment type="caution">
    <text evidence="1">The sequence shown here is derived from an EMBL/GenBank/DDBJ whole genome shotgun (WGS) entry which is preliminary data.</text>
</comment>
<evidence type="ECO:0000313" key="1">
    <source>
        <dbReference type="EMBL" id="MDV2475932.1"/>
    </source>
</evidence>
<dbReference type="RefSeq" id="WP_138999133.1">
    <property type="nucleotide sequence ID" value="NZ_JAHWLX010000195.1"/>
</dbReference>
<organism evidence="1 2">
    <name type="scientific">Rhodococcus zopfii</name>
    <dbReference type="NCBI Taxonomy" id="43772"/>
    <lineage>
        <taxon>Bacteria</taxon>
        <taxon>Bacillati</taxon>
        <taxon>Actinomycetota</taxon>
        <taxon>Actinomycetes</taxon>
        <taxon>Mycobacteriales</taxon>
        <taxon>Nocardiaceae</taxon>
        <taxon>Rhodococcus</taxon>
    </lineage>
</organism>
<evidence type="ECO:0000313" key="2">
    <source>
        <dbReference type="Proteomes" id="UP001275440"/>
    </source>
</evidence>
<sequence length="80" mass="8290">MMRALMLAAGAAAAGYALGSKSGRGTYKKMMGQSADLWHNAGVQDKVSEASKVVKETVPHVQETVGALAKKAGQRTGIKS</sequence>
<accession>A0ABU3WPL6</accession>
<proteinExistence type="predicted"/>
<evidence type="ECO:0008006" key="3">
    <source>
        <dbReference type="Google" id="ProtNLM"/>
    </source>
</evidence>
<keyword evidence="2" id="KW-1185">Reference proteome</keyword>
<protein>
    <recommendedName>
        <fullName evidence="3">YtxH domain-containing protein</fullName>
    </recommendedName>
</protein>
<gene>
    <name evidence="1" type="ORF">F8M49_12250</name>
</gene>
<dbReference type="Proteomes" id="UP001275440">
    <property type="component" value="Unassembled WGS sequence"/>
</dbReference>